<keyword evidence="2" id="KW-1185">Reference proteome</keyword>
<evidence type="ECO:0000313" key="1">
    <source>
        <dbReference type="EMBL" id="QWG10528.1"/>
    </source>
</evidence>
<dbReference type="RefSeq" id="WP_144077021.1">
    <property type="nucleotide sequence ID" value="NZ_CP076130.1"/>
</dbReference>
<name>A0ABX8H3Q2_9BACT</name>
<evidence type="ECO:0000313" key="2">
    <source>
        <dbReference type="Proteomes" id="UP000682802"/>
    </source>
</evidence>
<reference evidence="1 2" key="1">
    <citation type="submission" date="2021-05" db="EMBL/GenBank/DDBJ databases">
        <title>Comparative genomic studies on the polysaccharide-degrading batcterial strains of the Flammeovirga genus.</title>
        <authorList>
            <person name="Zewei F."/>
            <person name="Zheng Z."/>
            <person name="Yu L."/>
            <person name="Ruyue G."/>
            <person name="Yanhong M."/>
            <person name="Yuanyuan C."/>
            <person name="Jingyan G."/>
            <person name="Wenjun H."/>
        </authorList>
    </citation>
    <scope>NUCLEOTIDE SEQUENCE [LARGE SCALE GENOMIC DNA]</scope>
    <source>
        <strain evidence="1 2">YS10</strain>
        <plasmid evidence="1 2">p1</plasmid>
    </source>
</reference>
<sequence>MNLHGQNVLQFSIESGEAIKSPIESSVLLKFPDGRISKLYSDSKSKYDFIDKEYFTSKGKYILSIYFIAEKYGQDSIEYDFELNGDEIKTTISVNFDFKERLIEKGNIYEKGEEVLNGYVRINKYYNAPKTIELSIDNENIGTEYYNGPFFKIKNNSTDTLYGEHLPGYFWGTLSYLRNDSTLMTRIGILDYNFIDSPPLYPDSTKITSVGSFGLRNKLVPFDYRFEVLLAKKWQSTGIGIYEEHKSFSWWAGTKEFYKLDLDFKIE</sequence>
<dbReference type="Proteomes" id="UP000682802">
    <property type="component" value="Plasmid p1"/>
</dbReference>
<accession>A0ABX8H3Q2</accession>
<geneLocation type="plasmid" evidence="1 2">
    <name>p1</name>
</geneLocation>
<dbReference type="EMBL" id="CP076130">
    <property type="protein sequence ID" value="QWG10528.1"/>
    <property type="molecule type" value="Genomic_DNA"/>
</dbReference>
<gene>
    <name evidence="1" type="ORF">KM029_26505</name>
</gene>
<proteinExistence type="predicted"/>
<protein>
    <recommendedName>
        <fullName evidence="3">DUF4861 domain-containing protein</fullName>
    </recommendedName>
</protein>
<evidence type="ECO:0008006" key="3">
    <source>
        <dbReference type="Google" id="ProtNLM"/>
    </source>
</evidence>
<organism evidence="1 2">
    <name type="scientific">Flammeovirga kamogawensis</name>
    <dbReference type="NCBI Taxonomy" id="373891"/>
    <lineage>
        <taxon>Bacteria</taxon>
        <taxon>Pseudomonadati</taxon>
        <taxon>Bacteroidota</taxon>
        <taxon>Cytophagia</taxon>
        <taxon>Cytophagales</taxon>
        <taxon>Flammeovirgaceae</taxon>
        <taxon>Flammeovirga</taxon>
    </lineage>
</organism>
<keyword evidence="1" id="KW-0614">Plasmid</keyword>